<dbReference type="EMBL" id="JACHIO010000010">
    <property type="protein sequence ID" value="MBB5064360.1"/>
    <property type="molecule type" value="Genomic_DNA"/>
</dbReference>
<comment type="caution">
    <text evidence="3">The sequence shown here is derived from an EMBL/GenBank/DDBJ whole genome shotgun (WGS) entry which is preliminary data.</text>
</comment>
<keyword evidence="1" id="KW-0472">Membrane</keyword>
<keyword evidence="3" id="KW-0808">Transferase</keyword>
<feature type="transmembrane region" description="Helical" evidence="1">
    <location>
        <begin position="150"/>
        <end position="169"/>
    </location>
</feature>
<sequence>MHLKRKRFEFAVTGQGVREMIGQMAITQTVSQTVSQTERMVSKPGRVLSVDVLRGITIALMILVNDPGDWDHLFGQLDHAPWNGWTLTDTVFPSFLFLMGASIIFSLQSRIARGNCKGTLAGHLFARAGKILALYWVLAFFPRMHWTIRWFGVLPRIALCYLLAGLVLLATRRVRVLVAIIAFLLVGYWVLLRWVPVPGLGMPMRDIPFMDQNANLASWIDRGVSSWSLRWLHTGTLYRKTRDPEGLLSTLPAVATTLLGALAGMWMLNGQRVANGMRRMRVGLAAMGVAGVAAGVLWSRWFPINKNLWTSSFVLLMAGWTALALAGCSWLIDDRPQPWPRWLRISSWPWLVFGSNAIAAFTVSVILVKVLLFFKIADSDGDKNNLWGVIYESVFARNGSTNWTSLAFAVSFVVICFLPNWWLWRKKIFLKL</sequence>
<organism evidence="3 4">
    <name type="scientific">Granulicella mallensis</name>
    <dbReference type="NCBI Taxonomy" id="940614"/>
    <lineage>
        <taxon>Bacteria</taxon>
        <taxon>Pseudomonadati</taxon>
        <taxon>Acidobacteriota</taxon>
        <taxon>Terriglobia</taxon>
        <taxon>Terriglobales</taxon>
        <taxon>Acidobacteriaceae</taxon>
        <taxon>Granulicella</taxon>
    </lineage>
</organism>
<name>A0A7W7ZQN1_9BACT</name>
<dbReference type="RefSeq" id="WP_409254876.1">
    <property type="nucleotide sequence ID" value="NZ_JACHIO010000010.1"/>
</dbReference>
<keyword evidence="3" id="KW-0012">Acyltransferase</keyword>
<dbReference type="PANTHER" id="PTHR31061">
    <property type="entry name" value="LD22376P"/>
    <property type="match status" value="1"/>
</dbReference>
<keyword evidence="1" id="KW-0812">Transmembrane</keyword>
<protein>
    <submittedName>
        <fullName evidence="3">Putative acyltransferase</fullName>
    </submittedName>
</protein>
<evidence type="ECO:0000256" key="1">
    <source>
        <dbReference type="SAM" id="Phobius"/>
    </source>
</evidence>
<dbReference type="GO" id="GO:0016746">
    <property type="term" value="F:acyltransferase activity"/>
    <property type="evidence" value="ECO:0007669"/>
    <property type="project" value="UniProtKB-KW"/>
</dbReference>
<dbReference type="AlphaFoldDB" id="A0A7W7ZQN1"/>
<feature type="domain" description="Heparan-alpha-glucosaminide N-acetyltransferase catalytic" evidence="2">
    <location>
        <begin position="46"/>
        <end position="192"/>
    </location>
</feature>
<feature type="transmembrane region" description="Helical" evidence="1">
    <location>
        <begin position="313"/>
        <end position="332"/>
    </location>
</feature>
<dbReference type="Pfam" id="PF07786">
    <property type="entry name" value="HGSNAT_cat"/>
    <property type="match status" value="1"/>
</dbReference>
<feature type="transmembrane region" description="Helical" evidence="1">
    <location>
        <begin position="247"/>
        <end position="268"/>
    </location>
</feature>
<proteinExistence type="predicted"/>
<dbReference type="InterPro" id="IPR012429">
    <property type="entry name" value="HGSNAT_cat"/>
</dbReference>
<feature type="transmembrane region" description="Helical" evidence="1">
    <location>
        <begin position="47"/>
        <end position="64"/>
    </location>
</feature>
<gene>
    <name evidence="3" type="ORF">HDF15_002714</name>
</gene>
<feature type="transmembrane region" description="Helical" evidence="1">
    <location>
        <begin position="403"/>
        <end position="424"/>
    </location>
</feature>
<evidence type="ECO:0000259" key="2">
    <source>
        <dbReference type="Pfam" id="PF07786"/>
    </source>
</evidence>
<keyword evidence="1" id="KW-1133">Transmembrane helix</keyword>
<evidence type="ECO:0000313" key="3">
    <source>
        <dbReference type="EMBL" id="MBB5064360.1"/>
    </source>
</evidence>
<dbReference type="Proteomes" id="UP000584867">
    <property type="component" value="Unassembled WGS sequence"/>
</dbReference>
<feature type="transmembrane region" description="Helical" evidence="1">
    <location>
        <begin position="119"/>
        <end position="138"/>
    </location>
</feature>
<evidence type="ECO:0000313" key="4">
    <source>
        <dbReference type="Proteomes" id="UP000584867"/>
    </source>
</evidence>
<accession>A0A7W7ZQN1</accession>
<feature type="transmembrane region" description="Helical" evidence="1">
    <location>
        <begin position="280"/>
        <end position="301"/>
    </location>
</feature>
<reference evidence="3 4" key="1">
    <citation type="submission" date="2020-08" db="EMBL/GenBank/DDBJ databases">
        <title>Genomic Encyclopedia of Type Strains, Phase IV (KMG-V): Genome sequencing to study the core and pangenomes of soil and plant-associated prokaryotes.</title>
        <authorList>
            <person name="Whitman W."/>
        </authorList>
    </citation>
    <scope>NUCLEOTIDE SEQUENCE [LARGE SCALE GENOMIC DNA]</scope>
    <source>
        <strain evidence="3 4">X5P3</strain>
    </source>
</reference>
<feature type="transmembrane region" description="Helical" evidence="1">
    <location>
        <begin position="84"/>
        <end position="107"/>
    </location>
</feature>
<dbReference type="PANTHER" id="PTHR31061:SF24">
    <property type="entry name" value="LD22376P"/>
    <property type="match status" value="1"/>
</dbReference>
<feature type="transmembrane region" description="Helical" evidence="1">
    <location>
        <begin position="176"/>
        <end position="195"/>
    </location>
</feature>
<feature type="transmembrane region" description="Helical" evidence="1">
    <location>
        <begin position="353"/>
        <end position="377"/>
    </location>
</feature>